<dbReference type="KEGG" id="tao:THIAE_07035"/>
<reference evidence="1 2" key="1">
    <citation type="submission" date="2013-12" db="EMBL/GenBank/DDBJ databases">
        <authorList>
            <consortium name="DOE Joint Genome Institute"/>
            <person name="Kappler U."/>
            <person name="Huntemann M."/>
            <person name="Han J."/>
            <person name="Chen A."/>
            <person name="Kyrpides N."/>
            <person name="Mavromatis K."/>
            <person name="Markowitz V."/>
            <person name="Palaniappan K."/>
            <person name="Ivanova N."/>
            <person name="Schaumberg A."/>
            <person name="Pati A."/>
            <person name="Liolios K."/>
            <person name="Nordberg H.P."/>
            <person name="Cantor M.N."/>
            <person name="Hua S.X."/>
            <person name="Woyke T."/>
        </authorList>
    </citation>
    <scope>NUCLEOTIDE SEQUENCE [LARGE SCALE GENOMIC DNA]</scope>
    <source>
        <strain evidence="2">AL2</strain>
    </source>
</reference>
<dbReference type="InParanoid" id="W0DW84"/>
<evidence type="ECO:0000313" key="2">
    <source>
        <dbReference type="Proteomes" id="UP000005380"/>
    </source>
</evidence>
<dbReference type="OrthoDB" id="356878at2"/>
<dbReference type="AlphaFoldDB" id="W0DW84"/>
<organism evidence="1 2">
    <name type="scientific">Thiomicrospira aerophila AL3</name>
    <dbReference type="NCBI Taxonomy" id="717772"/>
    <lineage>
        <taxon>Bacteria</taxon>
        <taxon>Pseudomonadati</taxon>
        <taxon>Pseudomonadota</taxon>
        <taxon>Gammaproteobacteria</taxon>
        <taxon>Thiotrichales</taxon>
        <taxon>Piscirickettsiaceae</taxon>
        <taxon>Thiomicrospira</taxon>
    </lineage>
</organism>
<gene>
    <name evidence="1" type="ORF">THIAE_07035</name>
</gene>
<name>W0DW84_9GAMM</name>
<keyword evidence="2" id="KW-1185">Reference proteome</keyword>
<dbReference type="RefSeq" id="WP_006461083.1">
    <property type="nucleotide sequence ID" value="NZ_CP007030.1"/>
</dbReference>
<dbReference type="Proteomes" id="UP000005380">
    <property type="component" value="Chromosome"/>
</dbReference>
<proteinExistence type="predicted"/>
<accession>W0DW84</accession>
<dbReference type="EMBL" id="CP007030">
    <property type="protein sequence ID" value="AHF01543.1"/>
    <property type="molecule type" value="Genomic_DNA"/>
</dbReference>
<dbReference type="Pfam" id="PF18985">
    <property type="entry name" value="DUF5718"/>
    <property type="match status" value="1"/>
</dbReference>
<evidence type="ECO:0000313" key="1">
    <source>
        <dbReference type="EMBL" id="AHF01543.1"/>
    </source>
</evidence>
<protein>
    <submittedName>
        <fullName evidence="1">Uncharacterized protein</fullName>
    </submittedName>
</protein>
<dbReference type="STRING" id="717772.THIAE_07035"/>
<sequence>MSSHKRLTSFQLSQAQLAAIPVLGIAGNFAEHLNQAGEAADFIAITTESAEAPKGLFPIYLPNQRSFLGVYPLSHEQIVADFSQIDPPTKLQIEPELALLLDVFYDVTGQVTGLAPVAFTAFNDCSNRIHAPKISFKKNWGPASTGIAQHWFKLENWGEQSDLQNYAIACYHQRAGLLQAYGQTTPVKHYSYWNERLMNWMLKQLNTQLDEGPLEDMPAIVHALDYPKQLIVSLGATRYTAFGEQCYLQPGDQLSVWLVPLAFVENLPSLAKETDEKLVSQGVIRLKQLVQDLTI</sequence>
<dbReference type="eggNOG" id="ENOG502Z85M">
    <property type="taxonomic scope" value="Bacteria"/>
</dbReference>
<dbReference type="HOGENOM" id="CLU_063790_0_0_6"/>
<dbReference type="InterPro" id="IPR043776">
    <property type="entry name" value="DUF5718"/>
</dbReference>